<accession>A0A1F5NU49</accession>
<name>A0A1F5NU49_9BACT</name>
<dbReference type="EMBL" id="MFEL01000010">
    <property type="protein sequence ID" value="OGE81143.1"/>
    <property type="molecule type" value="Genomic_DNA"/>
</dbReference>
<organism evidence="1 2">
    <name type="scientific">Candidatus Doudnabacteria bacterium RIFCSPHIGHO2_01_FULL_46_24</name>
    <dbReference type="NCBI Taxonomy" id="1817825"/>
    <lineage>
        <taxon>Bacteria</taxon>
        <taxon>Candidatus Doudnaibacteriota</taxon>
    </lineage>
</organism>
<evidence type="ECO:0000313" key="2">
    <source>
        <dbReference type="Proteomes" id="UP000178892"/>
    </source>
</evidence>
<reference evidence="1 2" key="1">
    <citation type="journal article" date="2016" name="Nat. Commun.">
        <title>Thousands of microbial genomes shed light on interconnected biogeochemical processes in an aquifer system.</title>
        <authorList>
            <person name="Anantharaman K."/>
            <person name="Brown C.T."/>
            <person name="Hug L.A."/>
            <person name="Sharon I."/>
            <person name="Castelle C.J."/>
            <person name="Probst A.J."/>
            <person name="Thomas B.C."/>
            <person name="Singh A."/>
            <person name="Wilkins M.J."/>
            <person name="Karaoz U."/>
            <person name="Brodie E.L."/>
            <person name="Williams K.H."/>
            <person name="Hubbard S.S."/>
            <person name="Banfield J.F."/>
        </authorList>
    </citation>
    <scope>NUCLEOTIDE SEQUENCE [LARGE SCALE GENOMIC DNA]</scope>
</reference>
<dbReference type="AlphaFoldDB" id="A0A1F5NU49"/>
<protein>
    <submittedName>
        <fullName evidence="1">Uncharacterized protein</fullName>
    </submittedName>
</protein>
<proteinExistence type="predicted"/>
<gene>
    <name evidence="1" type="ORF">A2720_01215</name>
</gene>
<evidence type="ECO:0000313" key="1">
    <source>
        <dbReference type="EMBL" id="OGE81143.1"/>
    </source>
</evidence>
<dbReference type="Proteomes" id="UP000178892">
    <property type="component" value="Unassembled WGS sequence"/>
</dbReference>
<comment type="caution">
    <text evidence="1">The sequence shown here is derived from an EMBL/GenBank/DDBJ whole genome shotgun (WGS) entry which is preliminary data.</text>
</comment>
<sequence>MRQRVIPTVSQQQRLVLDQDCAIGIIPRPGTCRALELVIHHGMIYPALILRRSRYSKLIVFDQAFSGLDTKEARARFLESTVIRFDEGEPGADICILLNFDDQWLEQWVSPDSLKLFLANENDVPPMHPARASDLEDSAFAFC</sequence>